<feature type="non-terminal residue" evidence="2">
    <location>
        <position position="1"/>
    </location>
</feature>
<dbReference type="EMBL" id="BARS01033124">
    <property type="protein sequence ID" value="GAG22312.1"/>
    <property type="molecule type" value="Genomic_DNA"/>
</dbReference>
<dbReference type="Pfam" id="PF16933">
    <property type="entry name" value="PelG"/>
    <property type="match status" value="1"/>
</dbReference>
<reference evidence="2" key="1">
    <citation type="journal article" date="2014" name="Front. Microbiol.">
        <title>High frequency of phylogenetically diverse reductive dehalogenase-homologous genes in deep subseafloor sedimentary metagenomes.</title>
        <authorList>
            <person name="Kawai M."/>
            <person name="Futagami T."/>
            <person name="Toyoda A."/>
            <person name="Takaki Y."/>
            <person name="Nishi S."/>
            <person name="Hori S."/>
            <person name="Arai W."/>
            <person name="Tsubouchi T."/>
            <person name="Morono Y."/>
            <person name="Uchiyama I."/>
            <person name="Ito T."/>
            <person name="Fujiyama A."/>
            <person name="Inagaki F."/>
            <person name="Takami H."/>
        </authorList>
    </citation>
    <scope>NUCLEOTIDE SEQUENCE</scope>
    <source>
        <strain evidence="2">Expedition CK06-06</strain>
    </source>
</reference>
<gene>
    <name evidence="2" type="ORF">S01H1_51328</name>
</gene>
<comment type="caution">
    <text evidence="2">The sequence shown here is derived from an EMBL/GenBank/DDBJ whole genome shotgun (WGS) entry which is preliminary data.</text>
</comment>
<feature type="transmembrane region" description="Helical" evidence="1">
    <location>
        <begin position="12"/>
        <end position="30"/>
    </location>
</feature>
<keyword evidence="1" id="KW-0472">Membrane</keyword>
<evidence type="ECO:0000256" key="1">
    <source>
        <dbReference type="SAM" id="Phobius"/>
    </source>
</evidence>
<dbReference type="AlphaFoldDB" id="X0WGI9"/>
<organism evidence="2">
    <name type="scientific">marine sediment metagenome</name>
    <dbReference type="NCBI Taxonomy" id="412755"/>
    <lineage>
        <taxon>unclassified sequences</taxon>
        <taxon>metagenomes</taxon>
        <taxon>ecological metagenomes</taxon>
    </lineage>
</organism>
<sequence length="74" mass="8778">INIFFYLDKRRRIVHLTLMFVILNAILSFVSIELGVLYFGFGYAISLLITVGFSLYYLDKDFEQLEYQTYSFQS</sequence>
<proteinExistence type="predicted"/>
<keyword evidence="1" id="KW-1133">Transmembrane helix</keyword>
<feature type="transmembrane region" description="Helical" evidence="1">
    <location>
        <begin position="36"/>
        <end position="58"/>
    </location>
</feature>
<accession>X0WGI9</accession>
<dbReference type="InterPro" id="IPR031617">
    <property type="entry name" value="PelG"/>
</dbReference>
<evidence type="ECO:0000313" key="2">
    <source>
        <dbReference type="EMBL" id="GAG22312.1"/>
    </source>
</evidence>
<keyword evidence="1" id="KW-0812">Transmembrane</keyword>
<protein>
    <submittedName>
        <fullName evidence="2">Uncharacterized protein</fullName>
    </submittedName>
</protein>
<name>X0WGI9_9ZZZZ</name>